<gene>
    <name evidence="2" type="ORF">IZO911_LOCUS24055</name>
    <name evidence="5" type="ORF">KXQ929_LOCUS28146</name>
    <name evidence="4" type="ORF">OKA104_LOCUS27519</name>
    <name evidence="3" type="ORF">VCS650_LOCUS24910</name>
</gene>
<dbReference type="EMBL" id="CAJOAY010002543">
    <property type="protein sequence ID" value="CAF3960769.1"/>
    <property type="molecule type" value="Genomic_DNA"/>
</dbReference>
<evidence type="ECO:0000313" key="5">
    <source>
        <dbReference type="EMBL" id="CAF3995198.1"/>
    </source>
</evidence>
<dbReference type="Proteomes" id="UP000663860">
    <property type="component" value="Unassembled WGS sequence"/>
</dbReference>
<dbReference type="AlphaFoldDB" id="A0A814VFZ1"/>
<dbReference type="Proteomes" id="UP000663891">
    <property type="component" value="Unassembled WGS sequence"/>
</dbReference>
<evidence type="ECO:0008006" key="7">
    <source>
        <dbReference type="Google" id="ProtNLM"/>
    </source>
</evidence>
<dbReference type="Proteomes" id="UP000663868">
    <property type="component" value="Unassembled WGS sequence"/>
</dbReference>
<dbReference type="EMBL" id="CAJNOE010000285">
    <property type="protein sequence ID" value="CAF1119440.1"/>
    <property type="molecule type" value="Genomic_DNA"/>
</dbReference>
<organism evidence="3 6">
    <name type="scientific">Adineta steineri</name>
    <dbReference type="NCBI Taxonomy" id="433720"/>
    <lineage>
        <taxon>Eukaryota</taxon>
        <taxon>Metazoa</taxon>
        <taxon>Spiralia</taxon>
        <taxon>Gnathifera</taxon>
        <taxon>Rotifera</taxon>
        <taxon>Eurotatoria</taxon>
        <taxon>Bdelloidea</taxon>
        <taxon>Adinetida</taxon>
        <taxon>Adinetidae</taxon>
        <taxon>Adineta</taxon>
    </lineage>
</organism>
<comment type="caution">
    <text evidence="3">The sequence shown here is derived from an EMBL/GenBank/DDBJ whole genome shotgun (WGS) entry which is preliminary data.</text>
</comment>
<protein>
    <recommendedName>
        <fullName evidence="7">B box-type domain-containing protein</fullName>
    </recommendedName>
</protein>
<evidence type="ECO:0000313" key="6">
    <source>
        <dbReference type="Proteomes" id="UP000663891"/>
    </source>
</evidence>
<accession>A0A814VFZ1</accession>
<dbReference type="Proteomes" id="UP000663881">
    <property type="component" value="Unassembled WGS sequence"/>
</dbReference>
<dbReference type="EMBL" id="CAJNON010000312">
    <property type="protein sequence ID" value="CAF1188482.1"/>
    <property type="molecule type" value="Genomic_DNA"/>
</dbReference>
<evidence type="ECO:0000313" key="4">
    <source>
        <dbReference type="EMBL" id="CAF3960769.1"/>
    </source>
</evidence>
<proteinExistence type="predicted"/>
<reference evidence="3" key="1">
    <citation type="submission" date="2021-02" db="EMBL/GenBank/DDBJ databases">
        <authorList>
            <person name="Nowell W R."/>
        </authorList>
    </citation>
    <scope>NUCLEOTIDE SEQUENCE</scope>
</reference>
<dbReference type="EMBL" id="CAJOBB010002745">
    <property type="protein sequence ID" value="CAF3995198.1"/>
    <property type="molecule type" value="Genomic_DNA"/>
</dbReference>
<evidence type="ECO:0000313" key="2">
    <source>
        <dbReference type="EMBL" id="CAF1119440.1"/>
    </source>
</evidence>
<dbReference type="OrthoDB" id="9975351at2759"/>
<evidence type="ECO:0000313" key="3">
    <source>
        <dbReference type="EMBL" id="CAF1188482.1"/>
    </source>
</evidence>
<sequence>MSSKRPCVACENKDSNNGIFKCEGCLQIFCLKHTNEHRYFLDYQLDDIILEHKTLFNENQQQSSLLFDQINQWEKDSILKIKQTAQKTRKEIQGLFESQKQYTKENFSDLAKQLENARENHEYIENDLHRWKILLEQFKYDLTILSPSVVLNQDQDETLIKNISISKINEQTILNETLVSDSNHIQFDDNHHIAMHCGPYRTPAYINGTQEYSSGQYKIRLFISKKTSEFILSFNIMSKLMENSSESEILTYGWQSDDFIIPSQYYSPNEQFSPDLKGKTKFHIEFLIDCDNTKISYFNEKTKRTRVINVDIEKCPLPWKLYFYLYDVGDSVRLLSSTQIKTISN</sequence>
<name>A0A814VFZ1_9BILA</name>
<keyword evidence="1" id="KW-0175">Coiled coil</keyword>
<evidence type="ECO:0000256" key="1">
    <source>
        <dbReference type="SAM" id="Coils"/>
    </source>
</evidence>
<feature type="coiled-coil region" evidence="1">
    <location>
        <begin position="100"/>
        <end position="127"/>
    </location>
</feature>